<dbReference type="GO" id="GO:0030246">
    <property type="term" value="F:carbohydrate binding"/>
    <property type="evidence" value="ECO:0007669"/>
    <property type="project" value="InterPro"/>
</dbReference>
<accession>A0A7W7CGI0</accession>
<dbReference type="EMBL" id="JACHMH010000001">
    <property type="protein sequence ID" value="MBB4680801.1"/>
    <property type="molecule type" value="Genomic_DNA"/>
</dbReference>
<dbReference type="PANTHER" id="PTHR43863">
    <property type="entry name" value="HYDROLASE, PUTATIVE (AFU_ORTHOLOGUE AFUA_1G03140)-RELATED"/>
    <property type="match status" value="1"/>
</dbReference>
<dbReference type="Pfam" id="PF01055">
    <property type="entry name" value="Glyco_hydro_31_2nd"/>
    <property type="match status" value="1"/>
</dbReference>
<dbReference type="InterPro" id="IPR051816">
    <property type="entry name" value="Glycosyl_Hydrolase_31"/>
</dbReference>
<dbReference type="InterPro" id="IPR000322">
    <property type="entry name" value="Glyco_hydro_31_TIM"/>
</dbReference>
<feature type="signal peptide" evidence="4">
    <location>
        <begin position="1"/>
        <end position="30"/>
    </location>
</feature>
<evidence type="ECO:0000256" key="4">
    <source>
        <dbReference type="SAM" id="SignalP"/>
    </source>
</evidence>
<dbReference type="InterPro" id="IPR006311">
    <property type="entry name" value="TAT_signal"/>
</dbReference>
<dbReference type="AlphaFoldDB" id="A0A7W7CGI0"/>
<evidence type="ECO:0000256" key="3">
    <source>
        <dbReference type="SAM" id="MobiDB-lite"/>
    </source>
</evidence>
<comment type="caution">
    <text evidence="8">The sequence shown here is derived from an EMBL/GenBank/DDBJ whole genome shotgun (WGS) entry which is preliminary data.</text>
</comment>
<organism evidence="8 9">
    <name type="scientific">Crossiella cryophila</name>
    <dbReference type="NCBI Taxonomy" id="43355"/>
    <lineage>
        <taxon>Bacteria</taxon>
        <taxon>Bacillati</taxon>
        <taxon>Actinomycetota</taxon>
        <taxon>Actinomycetes</taxon>
        <taxon>Pseudonocardiales</taxon>
        <taxon>Pseudonocardiaceae</taxon>
        <taxon>Crossiella</taxon>
    </lineage>
</organism>
<dbReference type="SUPFAM" id="SSF51011">
    <property type="entry name" value="Glycosyl hydrolase domain"/>
    <property type="match status" value="1"/>
</dbReference>
<dbReference type="EC" id="3.2.1.177" evidence="8"/>
<dbReference type="PANTHER" id="PTHR43863:SF2">
    <property type="entry name" value="MALTASE-GLUCOAMYLASE"/>
    <property type="match status" value="1"/>
</dbReference>
<evidence type="ECO:0000313" key="8">
    <source>
        <dbReference type="EMBL" id="MBB4680801.1"/>
    </source>
</evidence>
<dbReference type="InterPro" id="IPR025887">
    <property type="entry name" value="Glyco_hydro_31_N_dom"/>
</dbReference>
<dbReference type="GO" id="GO:0061634">
    <property type="term" value="F:alpha-D-xyloside xylohydrolase"/>
    <property type="evidence" value="ECO:0007669"/>
    <property type="project" value="UniProtKB-EC"/>
</dbReference>
<dbReference type="Proteomes" id="UP000533598">
    <property type="component" value="Unassembled WGS sequence"/>
</dbReference>
<dbReference type="InterPro" id="IPR013780">
    <property type="entry name" value="Glyco_hydro_b"/>
</dbReference>
<keyword evidence="9" id="KW-1185">Reference proteome</keyword>
<keyword evidence="2 8" id="KW-0326">Glycosidase</keyword>
<evidence type="ECO:0000313" key="9">
    <source>
        <dbReference type="Proteomes" id="UP000533598"/>
    </source>
</evidence>
<feature type="chain" id="PRO_5030812853" evidence="4">
    <location>
        <begin position="31"/>
        <end position="826"/>
    </location>
</feature>
<dbReference type="PROSITE" id="PS51318">
    <property type="entry name" value="TAT"/>
    <property type="match status" value="1"/>
</dbReference>
<dbReference type="RefSeq" id="WP_185006864.1">
    <property type="nucleotide sequence ID" value="NZ_BAAAUI010000062.1"/>
</dbReference>
<gene>
    <name evidence="8" type="ORF">HNR67_006919</name>
</gene>
<dbReference type="SUPFAM" id="SSF74650">
    <property type="entry name" value="Galactose mutarotase-like"/>
    <property type="match status" value="1"/>
</dbReference>
<evidence type="ECO:0000256" key="1">
    <source>
        <dbReference type="ARBA" id="ARBA00007806"/>
    </source>
</evidence>
<dbReference type="CDD" id="cd14752">
    <property type="entry name" value="GH31_N"/>
    <property type="match status" value="1"/>
</dbReference>
<dbReference type="Pfam" id="PF21365">
    <property type="entry name" value="Glyco_hydro_31_3rd"/>
    <property type="match status" value="1"/>
</dbReference>
<evidence type="ECO:0000259" key="6">
    <source>
        <dbReference type="Pfam" id="PF13802"/>
    </source>
</evidence>
<reference evidence="8 9" key="1">
    <citation type="submission" date="2020-08" db="EMBL/GenBank/DDBJ databases">
        <title>Sequencing the genomes of 1000 actinobacteria strains.</title>
        <authorList>
            <person name="Klenk H.-P."/>
        </authorList>
    </citation>
    <scope>NUCLEOTIDE SEQUENCE [LARGE SCALE GENOMIC DNA]</scope>
    <source>
        <strain evidence="8 9">DSM 44230</strain>
    </source>
</reference>
<protein>
    <submittedName>
        <fullName evidence="8">Alpha-D-xyloside xylohydrolase</fullName>
        <ecNumber evidence="8">3.2.1.177</ecNumber>
    </submittedName>
</protein>
<keyword evidence="2 8" id="KW-0378">Hydrolase</keyword>
<dbReference type="Gene3D" id="2.60.40.1180">
    <property type="entry name" value="Golgi alpha-mannosidase II"/>
    <property type="match status" value="1"/>
</dbReference>
<sequence>MASRRRGFRRLTVFGAALAVTLASTGAAGAESPPSLPVPDSPGLEAEAAPPSWLAEPSPFRLSFRQGHRPLTAQLADPTARMVYQLADGSTHHLTDLRGRQDTPGGTSYAVATTEPGRTATVAVTRTPRGLRVDWTFSPATGVTRVSETLTGSPEEHFLGGGAHTMFTDLRGKVLLNKAVFVGASNFGKCNKNGAPTPFFLSSHGYAVYPDTAAIGRIAFPGAQADTHCEDKPAPCPVAYGQNDRIQLCFKDDHLSYEVYGGSPERVTRSYFQRVGLPTLPPPRQFALMKWRDKYNTQAEVIEDAVQFQAHDLPLDTVWIDNPWEQGPEGARPTYACIGALSFDKQVFPDAQGMIDDLKRRGVNLGVWVAPFLAKQSDGKPCPHDYPPNSFVQSDRTNVLDLDLTNPATRAHYEAKLEQVFRMGVNMVKGDRGEEHNFEESTFAGGPGRLLHNKYPLLYAESVARALRKAHGDNYTMLFRAGYDGMPTILRGAWMADADMSFDGLRLTLRRGVNNGMTGHPVWGSDTGGYRRIAPDSPSPTLFTRWAQLSAVSPVFQVGGPGRNGTPWVYDADTLRRFRDAAKLHYELFPYLFEQARLAAATGVPITRPMPFDHPREEAAWTADQQFMVGPDLLAAPVTEDRAEADGAAGKSTPVRVWLPKGDWIDLHSGQTIAGDRTITRESTVDEFPLYLRAGAAIGFNQRGPQVWAKPWGTNDLDRKDRAGWLVSADGGARAENPYGGKLTSHRVGKHLVITLRDAPAETQLTLPGVSGLRAAYLDGRPAGKSTVDELRGRASGWTTTTGAFGGTVVKLRPHNGISQVVLTLP</sequence>
<feature type="domain" description="Glycoside hydrolase family 31 N-terminal" evidence="6">
    <location>
        <begin position="58"/>
        <end position="214"/>
    </location>
</feature>
<dbReference type="InterPro" id="IPR017853">
    <property type="entry name" value="GH"/>
</dbReference>
<evidence type="ECO:0000259" key="7">
    <source>
        <dbReference type="Pfam" id="PF21365"/>
    </source>
</evidence>
<name>A0A7W7CGI0_9PSEU</name>
<dbReference type="GO" id="GO:0005975">
    <property type="term" value="P:carbohydrate metabolic process"/>
    <property type="evidence" value="ECO:0007669"/>
    <property type="project" value="InterPro"/>
</dbReference>
<comment type="similarity">
    <text evidence="1 2">Belongs to the glycosyl hydrolase 31 family.</text>
</comment>
<evidence type="ECO:0000256" key="2">
    <source>
        <dbReference type="RuleBase" id="RU361185"/>
    </source>
</evidence>
<feature type="domain" description="Glycosyl hydrolase family 31 C-terminal" evidence="7">
    <location>
        <begin position="603"/>
        <end position="698"/>
    </location>
</feature>
<feature type="region of interest" description="Disordered" evidence="3">
    <location>
        <begin position="26"/>
        <end position="52"/>
    </location>
</feature>
<dbReference type="InterPro" id="IPR011013">
    <property type="entry name" value="Gal_mutarotase_sf_dom"/>
</dbReference>
<evidence type="ECO:0000259" key="5">
    <source>
        <dbReference type="Pfam" id="PF01055"/>
    </source>
</evidence>
<dbReference type="Gene3D" id="3.20.20.80">
    <property type="entry name" value="Glycosidases"/>
    <property type="match status" value="1"/>
</dbReference>
<keyword evidence="4" id="KW-0732">Signal</keyword>
<feature type="domain" description="Glycoside hydrolase family 31 TIM barrel" evidence="5">
    <location>
        <begin position="278"/>
        <end position="594"/>
    </location>
</feature>
<dbReference type="Gene3D" id="2.60.40.1760">
    <property type="entry name" value="glycosyl hydrolase (family 31)"/>
    <property type="match status" value="1"/>
</dbReference>
<dbReference type="Pfam" id="PF13802">
    <property type="entry name" value="Gal_mutarotas_2"/>
    <property type="match status" value="1"/>
</dbReference>
<proteinExistence type="inferred from homology"/>
<dbReference type="InterPro" id="IPR048395">
    <property type="entry name" value="Glyco_hydro_31_C"/>
</dbReference>
<dbReference type="SUPFAM" id="SSF51445">
    <property type="entry name" value="(Trans)glycosidases"/>
    <property type="match status" value="1"/>
</dbReference>